<dbReference type="EMBL" id="JBHTEC010000004">
    <property type="protein sequence ID" value="MFD0287680.1"/>
    <property type="molecule type" value="Genomic_DNA"/>
</dbReference>
<sequence length="156" mass="16707">MSARLPDGAQTLLDTAHWISVAAPYVSVIIAVGFITAIGISWRRALQVRDALSGRVRVEAVPTTTFDPSEGEVRRWAQHLGRVTYSAGGVPGRGAAARLRYSADGGRMHCYLEGPARSAAVLTMPGFAEVEIRAGGARTDIRPVRFPLPAPREGRS</sequence>
<evidence type="ECO:0000313" key="2">
    <source>
        <dbReference type="EMBL" id="MFD0287680.1"/>
    </source>
</evidence>
<evidence type="ECO:0000313" key="3">
    <source>
        <dbReference type="Proteomes" id="UP001596957"/>
    </source>
</evidence>
<accession>A0ABW2VTK4</accession>
<protein>
    <recommendedName>
        <fullName evidence="4">Secreted protein</fullName>
    </recommendedName>
</protein>
<evidence type="ECO:0000256" key="1">
    <source>
        <dbReference type="SAM" id="Phobius"/>
    </source>
</evidence>
<proteinExistence type="predicted"/>
<keyword evidence="1" id="KW-0812">Transmembrane</keyword>
<comment type="caution">
    <text evidence="2">The sequence shown here is derived from an EMBL/GenBank/DDBJ whole genome shotgun (WGS) entry which is preliminary data.</text>
</comment>
<reference evidence="3" key="1">
    <citation type="journal article" date="2019" name="Int. J. Syst. Evol. Microbiol.">
        <title>The Global Catalogue of Microorganisms (GCM) 10K type strain sequencing project: providing services to taxonomists for standard genome sequencing and annotation.</title>
        <authorList>
            <consortium name="The Broad Institute Genomics Platform"/>
            <consortium name="The Broad Institute Genome Sequencing Center for Infectious Disease"/>
            <person name="Wu L."/>
            <person name="Ma J."/>
        </authorList>
    </citation>
    <scope>NUCLEOTIDE SEQUENCE [LARGE SCALE GENOMIC DNA]</scope>
    <source>
        <strain evidence="3">CGMCC 4.7198</strain>
    </source>
</reference>
<keyword evidence="3" id="KW-1185">Reference proteome</keyword>
<name>A0ABW2VTK4_9ACTN</name>
<evidence type="ECO:0008006" key="4">
    <source>
        <dbReference type="Google" id="ProtNLM"/>
    </source>
</evidence>
<gene>
    <name evidence="2" type="ORF">ACFQZP_39865</name>
</gene>
<keyword evidence="1" id="KW-0472">Membrane</keyword>
<dbReference type="RefSeq" id="WP_381301651.1">
    <property type="nucleotide sequence ID" value="NZ_JBHTEC010000004.1"/>
</dbReference>
<organism evidence="2 3">
    <name type="scientific">Streptomyces lutosisoli</name>
    <dbReference type="NCBI Taxonomy" id="2665721"/>
    <lineage>
        <taxon>Bacteria</taxon>
        <taxon>Bacillati</taxon>
        <taxon>Actinomycetota</taxon>
        <taxon>Actinomycetes</taxon>
        <taxon>Kitasatosporales</taxon>
        <taxon>Streptomycetaceae</taxon>
        <taxon>Streptomyces</taxon>
    </lineage>
</organism>
<dbReference type="Proteomes" id="UP001596957">
    <property type="component" value="Unassembled WGS sequence"/>
</dbReference>
<keyword evidence="1" id="KW-1133">Transmembrane helix</keyword>
<feature type="transmembrane region" description="Helical" evidence="1">
    <location>
        <begin position="22"/>
        <end position="42"/>
    </location>
</feature>